<sequence length="178" mass="20559">MLTDILSLEDCAACRLCCHFHRESAWETPAIEPALVDAYRRLEPAPPLRRRPDGSVSFELNFEGRAADESAPCPLLDCRSGCRLPREERPMECRLWPLRLMRRRGTDGREQVLLGCYRDCPGVQRCGMETLRRFAEEKLKALLLEHARRLPQTIRPYDEHYEILAAWPELQGLETPDA</sequence>
<reference evidence="1" key="2">
    <citation type="submission" date="2021-04" db="EMBL/GenBank/DDBJ databases">
        <authorList>
            <person name="Gilroy R."/>
        </authorList>
    </citation>
    <scope>NUCLEOTIDE SEQUENCE</scope>
    <source>
        <strain evidence="1">14975</strain>
    </source>
</reference>
<reference evidence="1" key="1">
    <citation type="journal article" date="2021" name="PeerJ">
        <title>Extensive microbial diversity within the chicken gut microbiome revealed by metagenomics and culture.</title>
        <authorList>
            <person name="Gilroy R."/>
            <person name="Ravi A."/>
            <person name="Getino M."/>
            <person name="Pursley I."/>
            <person name="Horton D.L."/>
            <person name="Alikhan N.F."/>
            <person name="Baker D."/>
            <person name="Gharbi K."/>
            <person name="Hall N."/>
            <person name="Watson M."/>
            <person name="Adriaenssens E.M."/>
            <person name="Foster-Nyarko E."/>
            <person name="Jarju S."/>
            <person name="Secka A."/>
            <person name="Antonio M."/>
            <person name="Oren A."/>
            <person name="Chaudhuri R.R."/>
            <person name="La Ragione R."/>
            <person name="Hildebrand F."/>
            <person name="Pallen M.J."/>
        </authorList>
    </citation>
    <scope>NUCLEOTIDE SEQUENCE</scope>
    <source>
        <strain evidence="1">14975</strain>
    </source>
</reference>
<organism evidence="1 2">
    <name type="scientific">Candidatus Akkermansia intestinigallinarum</name>
    <dbReference type="NCBI Taxonomy" id="2838431"/>
    <lineage>
        <taxon>Bacteria</taxon>
        <taxon>Pseudomonadati</taxon>
        <taxon>Verrucomicrobiota</taxon>
        <taxon>Verrucomicrobiia</taxon>
        <taxon>Verrucomicrobiales</taxon>
        <taxon>Akkermansiaceae</taxon>
        <taxon>Akkermansia</taxon>
    </lineage>
</organism>
<dbReference type="AlphaFoldDB" id="A0A9D1VA57"/>
<comment type="caution">
    <text evidence="1">The sequence shown here is derived from an EMBL/GenBank/DDBJ whole genome shotgun (WGS) entry which is preliminary data.</text>
</comment>
<evidence type="ECO:0000313" key="1">
    <source>
        <dbReference type="EMBL" id="HIX19224.1"/>
    </source>
</evidence>
<protein>
    <submittedName>
        <fullName evidence="1">Uncharacterized protein</fullName>
    </submittedName>
</protein>
<name>A0A9D1VA57_9BACT</name>
<accession>A0A9D1VA57</accession>
<proteinExistence type="predicted"/>
<evidence type="ECO:0000313" key="2">
    <source>
        <dbReference type="Proteomes" id="UP000823964"/>
    </source>
</evidence>
<gene>
    <name evidence="1" type="ORF">H9862_01310</name>
</gene>
<dbReference type="EMBL" id="DXFQ01000018">
    <property type="protein sequence ID" value="HIX19224.1"/>
    <property type="molecule type" value="Genomic_DNA"/>
</dbReference>
<dbReference type="Proteomes" id="UP000823964">
    <property type="component" value="Unassembled WGS sequence"/>
</dbReference>